<reference evidence="3" key="1">
    <citation type="journal article" date="2019" name="Int. J. Syst. Evol. Microbiol.">
        <title>The Global Catalogue of Microorganisms (GCM) 10K type strain sequencing project: providing services to taxonomists for standard genome sequencing and annotation.</title>
        <authorList>
            <consortium name="The Broad Institute Genomics Platform"/>
            <consortium name="The Broad Institute Genome Sequencing Center for Infectious Disease"/>
            <person name="Wu L."/>
            <person name="Ma J."/>
        </authorList>
    </citation>
    <scope>NUCLEOTIDE SEQUENCE [LARGE SCALE GENOMIC DNA]</scope>
    <source>
        <strain evidence="3">CGMCC 1.13718</strain>
    </source>
</reference>
<evidence type="ECO:0000256" key="1">
    <source>
        <dbReference type="SAM" id="SignalP"/>
    </source>
</evidence>
<name>A0ABW1YQZ4_9GAMM</name>
<comment type="caution">
    <text evidence="2">The sequence shown here is derived from an EMBL/GenBank/DDBJ whole genome shotgun (WGS) entry which is preliminary data.</text>
</comment>
<accession>A0ABW1YQZ4</accession>
<proteinExistence type="predicted"/>
<keyword evidence="1" id="KW-0732">Signal</keyword>
<gene>
    <name evidence="2" type="ORF">ACFQBM_10870</name>
</gene>
<evidence type="ECO:0000313" key="2">
    <source>
        <dbReference type="EMBL" id="MFC6633789.1"/>
    </source>
</evidence>
<organism evidence="2 3">
    <name type="scientific">Microbulbifer taiwanensis</name>
    <dbReference type="NCBI Taxonomy" id="986746"/>
    <lineage>
        <taxon>Bacteria</taxon>
        <taxon>Pseudomonadati</taxon>
        <taxon>Pseudomonadota</taxon>
        <taxon>Gammaproteobacteria</taxon>
        <taxon>Cellvibrionales</taxon>
        <taxon>Microbulbiferaceae</taxon>
        <taxon>Microbulbifer</taxon>
    </lineage>
</organism>
<sequence>MMRSTTHGLALAGLLLFSTGSIVHAQGGFLGIGGDEQNPSLHITPTEIQLDVPMPVNSANLALLLAQAGEGGGLSAMKEAALSKYRQHLEQALGAQLREFFIEEEIPLVDTEGLLTLQNRLEITVVKHFSDLRAGDTYDLERGTIELSGNFHYQIRSLADRALRERSLDITELKIREKYLVKSPKNGDSAEDTTEDAIKLALSKMVEEVLEEIEDDLEAGELRDLLSG</sequence>
<dbReference type="Proteomes" id="UP001596425">
    <property type="component" value="Unassembled WGS sequence"/>
</dbReference>
<evidence type="ECO:0000313" key="3">
    <source>
        <dbReference type="Proteomes" id="UP001596425"/>
    </source>
</evidence>
<feature type="chain" id="PRO_5046400113" evidence="1">
    <location>
        <begin position="26"/>
        <end position="228"/>
    </location>
</feature>
<dbReference type="EMBL" id="JBHSVR010000001">
    <property type="protein sequence ID" value="MFC6633789.1"/>
    <property type="molecule type" value="Genomic_DNA"/>
</dbReference>
<keyword evidence="3" id="KW-1185">Reference proteome</keyword>
<dbReference type="RefSeq" id="WP_193190706.1">
    <property type="nucleotide sequence ID" value="NZ_JACZFR010000014.1"/>
</dbReference>
<protein>
    <submittedName>
        <fullName evidence="2">Uncharacterized protein</fullName>
    </submittedName>
</protein>
<feature type="signal peptide" evidence="1">
    <location>
        <begin position="1"/>
        <end position="25"/>
    </location>
</feature>